<feature type="domain" description="Azaphilone pigments biosynthesis cluster protein L N-terminal" evidence="3">
    <location>
        <begin position="243"/>
        <end position="309"/>
    </location>
</feature>
<keyword evidence="1" id="KW-0175">Coiled coil</keyword>
<dbReference type="Pfam" id="PF17111">
    <property type="entry name" value="PigL_N"/>
    <property type="match status" value="2"/>
</dbReference>
<evidence type="ECO:0000256" key="2">
    <source>
        <dbReference type="SAM" id="MobiDB-lite"/>
    </source>
</evidence>
<gene>
    <name evidence="4" type="ORF">PISL3812_07181</name>
</gene>
<sequence length="419" mass="46848">MTDPLSVTTSLIALTGFAYRTSKSLYQAVDSFQSSKRIIRELREEVISLNQVLETLAQMAVKYGEQLDNLKLPLLRCGKACQEFEETINKCVAHAGSEKKSFRDWVQLQWRGGNIADLKTTLAGYKSTINIAIGGATFRQAAVTTNVLDEYRKMIDEASSDLQEHLALIDERMRSLLAQKGSQVEYAPEVEEIKKEKEGIGQCLAICSEVSELIEGFQSRQLPTEYSSSHASSRNTHFFPSATTTTNKLLAEFKEKLSMNHQNLKSRLFELENQLQNQKGEEPSLHDKATLKAMKEERDSIDQCLKICTEASDLTTTVRTNVFENVASADNAHQLVVSTIGELISAKYVTTGSNSIQWLGQMSDETLQKLSGDHKHFVNERTSGPVPTEKDGFRHRYGAGRQLDKEDASRHQAASNSDR</sequence>
<accession>A0A0U1M3I8</accession>
<dbReference type="AlphaFoldDB" id="A0A0U1M3I8"/>
<dbReference type="EMBL" id="CVMT01000007">
    <property type="protein sequence ID" value="CRG90139.1"/>
    <property type="molecule type" value="Genomic_DNA"/>
</dbReference>
<feature type="region of interest" description="Disordered" evidence="2">
    <location>
        <begin position="377"/>
        <end position="419"/>
    </location>
</feature>
<name>A0A0U1M3I8_TALIS</name>
<dbReference type="Proteomes" id="UP000054383">
    <property type="component" value="Unassembled WGS sequence"/>
</dbReference>
<dbReference type="OMA" id="QCMNVVA"/>
<evidence type="ECO:0000313" key="4">
    <source>
        <dbReference type="EMBL" id="CRG90139.1"/>
    </source>
</evidence>
<feature type="domain" description="Azaphilone pigments biosynthesis cluster protein L N-terminal" evidence="3">
    <location>
        <begin position="2"/>
        <end position="207"/>
    </location>
</feature>
<proteinExistence type="predicted"/>
<reference evidence="4 5" key="1">
    <citation type="submission" date="2015-04" db="EMBL/GenBank/DDBJ databases">
        <authorList>
            <person name="Syromyatnikov M.Y."/>
            <person name="Popov V.N."/>
        </authorList>
    </citation>
    <scope>NUCLEOTIDE SEQUENCE [LARGE SCALE GENOMIC DNA]</scope>
    <source>
        <strain evidence="4">WF-38-12</strain>
    </source>
</reference>
<dbReference type="STRING" id="28573.A0A0U1M3I8"/>
<feature type="coiled-coil region" evidence="1">
    <location>
        <begin position="254"/>
        <end position="281"/>
    </location>
</feature>
<evidence type="ECO:0000313" key="5">
    <source>
        <dbReference type="Proteomes" id="UP000054383"/>
    </source>
</evidence>
<organism evidence="4 5">
    <name type="scientific">Talaromyces islandicus</name>
    <name type="common">Penicillium islandicum</name>
    <dbReference type="NCBI Taxonomy" id="28573"/>
    <lineage>
        <taxon>Eukaryota</taxon>
        <taxon>Fungi</taxon>
        <taxon>Dikarya</taxon>
        <taxon>Ascomycota</taxon>
        <taxon>Pezizomycotina</taxon>
        <taxon>Eurotiomycetes</taxon>
        <taxon>Eurotiomycetidae</taxon>
        <taxon>Eurotiales</taxon>
        <taxon>Trichocomaceae</taxon>
        <taxon>Talaromyces</taxon>
        <taxon>Talaromyces sect. Islandici</taxon>
    </lineage>
</organism>
<evidence type="ECO:0000259" key="3">
    <source>
        <dbReference type="Pfam" id="PF17111"/>
    </source>
</evidence>
<keyword evidence="5" id="KW-1185">Reference proteome</keyword>
<evidence type="ECO:0000256" key="1">
    <source>
        <dbReference type="SAM" id="Coils"/>
    </source>
</evidence>
<dbReference type="OrthoDB" id="5068804at2759"/>
<dbReference type="InterPro" id="IPR031348">
    <property type="entry name" value="PigL_N"/>
</dbReference>
<protein>
    <recommendedName>
        <fullName evidence="3">Azaphilone pigments biosynthesis cluster protein L N-terminal domain-containing protein</fullName>
    </recommendedName>
</protein>